<dbReference type="GO" id="GO:0016491">
    <property type="term" value="F:oxidoreductase activity"/>
    <property type="evidence" value="ECO:0007669"/>
    <property type="project" value="InterPro"/>
</dbReference>
<dbReference type="PANTHER" id="PTHR47354">
    <property type="entry name" value="NADH OXIDOREDUCTASE HCR"/>
    <property type="match status" value="1"/>
</dbReference>
<dbReference type="Proteomes" id="UP000241868">
    <property type="component" value="Unassembled WGS sequence"/>
</dbReference>
<proteinExistence type="predicted"/>
<dbReference type="PANTHER" id="PTHR47354:SF5">
    <property type="entry name" value="PROTEIN RFBI"/>
    <property type="match status" value="1"/>
</dbReference>
<accession>A0A2P7U350</accession>
<evidence type="ECO:0000256" key="1">
    <source>
        <dbReference type="ARBA" id="ARBA00001974"/>
    </source>
</evidence>
<keyword evidence="2" id="KW-0001">2Fe-2S</keyword>
<dbReference type="Pfam" id="PF00175">
    <property type="entry name" value="NAD_binding_1"/>
    <property type="match status" value="1"/>
</dbReference>
<keyword evidence="5" id="KW-1185">Reference proteome</keyword>
<dbReference type="Gene3D" id="3.40.50.80">
    <property type="entry name" value="Nucleotide-binding domain of ferredoxin-NADP reductase (FNR) module"/>
    <property type="match status" value="1"/>
</dbReference>
<keyword evidence="2" id="KW-0408">Iron</keyword>
<dbReference type="SUPFAM" id="SSF52343">
    <property type="entry name" value="Ferredoxin reductase-like, C-terminal NADP-linked domain"/>
    <property type="match status" value="1"/>
</dbReference>
<protein>
    <recommendedName>
        <fullName evidence="3">Oxidoreductase FAD/NAD(P)-binding domain-containing protein</fullName>
    </recommendedName>
</protein>
<evidence type="ECO:0000313" key="5">
    <source>
        <dbReference type="Proteomes" id="UP000241868"/>
    </source>
</evidence>
<gene>
    <name evidence="4" type="ORF">C7N83_01350</name>
</gene>
<dbReference type="GO" id="GO:0051537">
    <property type="term" value="F:2 iron, 2 sulfur cluster binding"/>
    <property type="evidence" value="ECO:0007669"/>
    <property type="project" value="UniProtKB-KW"/>
</dbReference>
<dbReference type="EMBL" id="PXYY01000004">
    <property type="protein sequence ID" value="PSJ81343.1"/>
    <property type="molecule type" value="Genomic_DNA"/>
</dbReference>
<reference evidence="4 5" key="1">
    <citation type="submission" date="2018-03" db="EMBL/GenBank/DDBJ databases">
        <title>Neisseria weixii sp. nov., isolated from the intestinal contents of Tibetan Plateau pika (Ochotona curzoniae) in Yushu, Qinghai Province, China.</title>
        <authorList>
            <person name="Gui Z."/>
        </authorList>
    </citation>
    <scope>NUCLEOTIDE SEQUENCE [LARGE SCALE GENOMIC DNA]</scope>
    <source>
        <strain evidence="4 5">ATCC 51483</strain>
    </source>
</reference>
<dbReference type="InterPro" id="IPR039261">
    <property type="entry name" value="FNR_nucleotide-bd"/>
</dbReference>
<evidence type="ECO:0000259" key="3">
    <source>
        <dbReference type="Pfam" id="PF00175"/>
    </source>
</evidence>
<sequence>MLAELVRQKSSRNVHLYWGACKQDDLYALIETQDYLRRLNNAHFTPVLTSPPPGWQGESGCVQNTAARDYPDLGGHEIYACCAPAMVEEAFALLTTQCGLPKGLFYSEDFTEAA</sequence>
<keyword evidence="2" id="KW-0479">Metal-binding</keyword>
<dbReference type="InterPro" id="IPR001433">
    <property type="entry name" value="OxRdtase_FAD/NAD-bd"/>
</dbReference>
<dbReference type="InterPro" id="IPR050415">
    <property type="entry name" value="MRET"/>
</dbReference>
<evidence type="ECO:0000256" key="2">
    <source>
        <dbReference type="ARBA" id="ARBA00022714"/>
    </source>
</evidence>
<organism evidence="4 5">
    <name type="scientific">Neisseria iguanae</name>
    <dbReference type="NCBI Taxonomy" id="90242"/>
    <lineage>
        <taxon>Bacteria</taxon>
        <taxon>Pseudomonadati</taxon>
        <taxon>Pseudomonadota</taxon>
        <taxon>Betaproteobacteria</taxon>
        <taxon>Neisseriales</taxon>
        <taxon>Neisseriaceae</taxon>
        <taxon>Neisseria</taxon>
    </lineage>
</organism>
<comment type="cofactor">
    <cofactor evidence="1">
        <name>FAD</name>
        <dbReference type="ChEBI" id="CHEBI:57692"/>
    </cofactor>
</comment>
<feature type="domain" description="Oxidoreductase FAD/NAD(P)-binding" evidence="3">
    <location>
        <begin position="1"/>
        <end position="89"/>
    </location>
</feature>
<name>A0A2P7U350_9NEIS</name>
<dbReference type="AlphaFoldDB" id="A0A2P7U350"/>
<keyword evidence="2" id="KW-0411">Iron-sulfur</keyword>
<comment type="caution">
    <text evidence="4">The sequence shown here is derived from an EMBL/GenBank/DDBJ whole genome shotgun (WGS) entry which is preliminary data.</text>
</comment>
<evidence type="ECO:0000313" key="4">
    <source>
        <dbReference type="EMBL" id="PSJ81343.1"/>
    </source>
</evidence>